<evidence type="ECO:0000256" key="7">
    <source>
        <dbReference type="ARBA" id="ARBA00022692"/>
    </source>
</evidence>
<dbReference type="InterPro" id="IPR036097">
    <property type="entry name" value="HisK_dim/P_sf"/>
</dbReference>
<gene>
    <name evidence="17" type="ORF">E8K88_00395</name>
</gene>
<evidence type="ECO:0000256" key="9">
    <source>
        <dbReference type="ARBA" id="ARBA00022777"/>
    </source>
</evidence>
<evidence type="ECO:0000259" key="15">
    <source>
        <dbReference type="PROSITE" id="PS50109"/>
    </source>
</evidence>
<dbReference type="SUPFAM" id="SSF47384">
    <property type="entry name" value="Homodimeric domain of signal transducing histidine kinase"/>
    <property type="match status" value="1"/>
</dbReference>
<evidence type="ECO:0000256" key="4">
    <source>
        <dbReference type="ARBA" id="ARBA00022519"/>
    </source>
</evidence>
<keyword evidence="8 14" id="KW-0547">Nucleotide-binding</keyword>
<dbReference type="PRINTS" id="PR00344">
    <property type="entry name" value="BCTRLSENSOR"/>
</dbReference>
<keyword evidence="12 14" id="KW-0902">Two-component regulatory system</keyword>
<dbReference type="PROSITE" id="PS50885">
    <property type="entry name" value="HAMP"/>
    <property type="match status" value="1"/>
</dbReference>
<sequence>MKLASRASHLGQRLSGWLAWLSLLGLGTVSVIVYGLFDANLSARQQQLLERKQQVLLHWFADASSAPVNTTLTHMLTDFMAADASYTMRLTAADGRTLFDNTLPQAQAGRVLQRVFELPITPPGSSTASHAKATLVMDLRSDDALLRTLAWILAASMLAGAVILSLLGGLLVRLSLRPMQSLVEQINDLSAKQLERRLDGQGLPQELMPLVTQFNALLDRLSEAYRQLESFNAEVAHEMNTPLATLISSTEVVLRQPRSAHTLEETLGLHLEELRQLASIVKDMLFLSRADQGIGTRATGIYSLAAIAQEVASFYDAVALEADVTLQVHGDALAPCDAALMRRAIFNLLSNATRYAQAGTCISIHIAAPAQEQAVISVTNRGPEIAPEHLAHIFERFYRADNSAATPQNHGLGLAIVQAIAKLHGGSVFVQSAQGQTCFGIILPCPAQAHQAPTGNRNTGQEPVPA</sequence>
<dbReference type="Pfam" id="PF02518">
    <property type="entry name" value="HATPase_c"/>
    <property type="match status" value="1"/>
</dbReference>
<comment type="caution">
    <text evidence="17">The sequence shown here is derived from an EMBL/GenBank/DDBJ whole genome shotgun (WGS) entry which is preliminary data.</text>
</comment>
<dbReference type="NCBIfam" id="TIGR01386">
    <property type="entry name" value="cztS_silS_copS"/>
    <property type="match status" value="1"/>
</dbReference>
<evidence type="ECO:0000256" key="14">
    <source>
        <dbReference type="RuleBase" id="RU364088"/>
    </source>
</evidence>
<evidence type="ECO:0000256" key="8">
    <source>
        <dbReference type="ARBA" id="ARBA00022741"/>
    </source>
</evidence>
<keyword evidence="5" id="KW-0597">Phosphoprotein</keyword>
<proteinExistence type="predicted"/>
<feature type="domain" description="Histidine kinase" evidence="15">
    <location>
        <begin position="234"/>
        <end position="447"/>
    </location>
</feature>
<dbReference type="EC" id="2.7.13.3" evidence="14"/>
<dbReference type="AlphaFoldDB" id="A0A4S5BTZ6"/>
<dbReference type="SUPFAM" id="SSF55874">
    <property type="entry name" value="ATPase domain of HSP90 chaperone/DNA topoisomerase II/histidine kinase"/>
    <property type="match status" value="1"/>
</dbReference>
<evidence type="ECO:0000256" key="5">
    <source>
        <dbReference type="ARBA" id="ARBA00022553"/>
    </source>
</evidence>
<dbReference type="RefSeq" id="WP_136404663.1">
    <property type="nucleotide sequence ID" value="NZ_SSWX01000001.1"/>
</dbReference>
<keyword evidence="7 14" id="KW-0812">Transmembrane</keyword>
<dbReference type="Gene3D" id="3.30.565.10">
    <property type="entry name" value="Histidine kinase-like ATPase, C-terminal domain"/>
    <property type="match status" value="1"/>
</dbReference>
<name>A0A4S5BTZ6_9BURK</name>
<evidence type="ECO:0000256" key="13">
    <source>
        <dbReference type="ARBA" id="ARBA00023136"/>
    </source>
</evidence>
<accession>A0A4S5BTZ6</accession>
<evidence type="ECO:0000256" key="1">
    <source>
        <dbReference type="ARBA" id="ARBA00000085"/>
    </source>
</evidence>
<feature type="transmembrane region" description="Helical" evidence="14">
    <location>
        <begin position="17"/>
        <end position="37"/>
    </location>
</feature>
<protein>
    <recommendedName>
        <fullName evidence="14">Sensor protein</fullName>
        <ecNumber evidence="14">2.7.13.3</ecNumber>
    </recommendedName>
</protein>
<evidence type="ECO:0000259" key="16">
    <source>
        <dbReference type="PROSITE" id="PS50885"/>
    </source>
</evidence>
<dbReference type="Gene3D" id="6.10.340.10">
    <property type="match status" value="1"/>
</dbReference>
<dbReference type="Proteomes" id="UP000306236">
    <property type="component" value="Unassembled WGS sequence"/>
</dbReference>
<dbReference type="FunFam" id="3.30.565.10:FF:000006">
    <property type="entry name" value="Sensor histidine kinase WalK"/>
    <property type="match status" value="1"/>
</dbReference>
<dbReference type="InterPro" id="IPR003660">
    <property type="entry name" value="HAMP_dom"/>
</dbReference>
<dbReference type="PROSITE" id="PS50109">
    <property type="entry name" value="HIS_KIN"/>
    <property type="match status" value="1"/>
</dbReference>
<keyword evidence="13 14" id="KW-0472">Membrane</keyword>
<dbReference type="GO" id="GO:0005524">
    <property type="term" value="F:ATP binding"/>
    <property type="evidence" value="ECO:0007669"/>
    <property type="project" value="UniProtKB-KW"/>
</dbReference>
<keyword evidence="18" id="KW-1185">Reference proteome</keyword>
<keyword evidence="4 14" id="KW-0997">Cell inner membrane</keyword>
<evidence type="ECO:0000313" key="17">
    <source>
        <dbReference type="EMBL" id="THJ36404.1"/>
    </source>
</evidence>
<dbReference type="OrthoDB" id="9786919at2"/>
<dbReference type="Pfam" id="PF00512">
    <property type="entry name" value="HisKA"/>
    <property type="match status" value="1"/>
</dbReference>
<feature type="domain" description="HAMP" evidence="16">
    <location>
        <begin position="173"/>
        <end position="226"/>
    </location>
</feature>
<evidence type="ECO:0000256" key="10">
    <source>
        <dbReference type="ARBA" id="ARBA00022840"/>
    </source>
</evidence>
<keyword evidence="6 14" id="KW-0808">Transferase</keyword>
<dbReference type="SMART" id="SM00388">
    <property type="entry name" value="HisKA"/>
    <property type="match status" value="1"/>
</dbReference>
<evidence type="ECO:0000256" key="6">
    <source>
        <dbReference type="ARBA" id="ARBA00022679"/>
    </source>
</evidence>
<evidence type="ECO:0000313" key="18">
    <source>
        <dbReference type="Proteomes" id="UP000306236"/>
    </source>
</evidence>
<dbReference type="Gene3D" id="1.10.287.130">
    <property type="match status" value="1"/>
</dbReference>
<keyword evidence="10 14" id="KW-0067">ATP-binding</keyword>
<dbReference type="EMBL" id="SSWX01000001">
    <property type="protein sequence ID" value="THJ36404.1"/>
    <property type="molecule type" value="Genomic_DNA"/>
</dbReference>
<keyword evidence="11 14" id="KW-1133">Transmembrane helix</keyword>
<dbReference type="InterPro" id="IPR003594">
    <property type="entry name" value="HATPase_dom"/>
</dbReference>
<dbReference type="Pfam" id="PF00672">
    <property type="entry name" value="HAMP"/>
    <property type="match status" value="1"/>
</dbReference>
<evidence type="ECO:0000256" key="3">
    <source>
        <dbReference type="ARBA" id="ARBA00022475"/>
    </source>
</evidence>
<comment type="function">
    <text evidence="14">Member of a two-component regulatory system.</text>
</comment>
<dbReference type="CDD" id="cd00075">
    <property type="entry name" value="HATPase"/>
    <property type="match status" value="1"/>
</dbReference>
<keyword evidence="3 14" id="KW-1003">Cell membrane</keyword>
<comment type="subcellular location">
    <subcellularLocation>
        <location evidence="2">Cell inner membrane</location>
        <topology evidence="2">Multi-pass membrane protein</topology>
    </subcellularLocation>
</comment>
<dbReference type="PANTHER" id="PTHR45436:SF9">
    <property type="entry name" value="SENSOR PROTEIN"/>
    <property type="match status" value="1"/>
</dbReference>
<comment type="catalytic activity">
    <reaction evidence="1 14">
        <text>ATP + protein L-histidine = ADP + protein N-phospho-L-histidine.</text>
        <dbReference type="EC" id="2.7.13.3"/>
    </reaction>
</comment>
<evidence type="ECO:0000256" key="12">
    <source>
        <dbReference type="ARBA" id="ARBA00023012"/>
    </source>
</evidence>
<dbReference type="InterPro" id="IPR006290">
    <property type="entry name" value="CztS_silS_copS"/>
</dbReference>
<dbReference type="GO" id="GO:0005886">
    <property type="term" value="C:plasma membrane"/>
    <property type="evidence" value="ECO:0007669"/>
    <property type="project" value="UniProtKB-SubCell"/>
</dbReference>
<keyword evidence="9 14" id="KW-0418">Kinase</keyword>
<dbReference type="InterPro" id="IPR050428">
    <property type="entry name" value="TCS_sensor_his_kinase"/>
</dbReference>
<dbReference type="InterPro" id="IPR005467">
    <property type="entry name" value="His_kinase_dom"/>
</dbReference>
<dbReference type="SMART" id="SM00387">
    <property type="entry name" value="HATPase_c"/>
    <property type="match status" value="1"/>
</dbReference>
<evidence type="ECO:0000256" key="11">
    <source>
        <dbReference type="ARBA" id="ARBA00022989"/>
    </source>
</evidence>
<reference evidence="17 18" key="1">
    <citation type="submission" date="2019-04" db="EMBL/GenBank/DDBJ databases">
        <title>Lampropedia sp YIM MLB12 draf genome.</title>
        <authorList>
            <person name="Wang Y.-X."/>
        </authorList>
    </citation>
    <scope>NUCLEOTIDE SEQUENCE [LARGE SCALE GENOMIC DNA]</scope>
    <source>
        <strain evidence="17 18">YIM MLB12</strain>
    </source>
</reference>
<organism evidence="17 18">
    <name type="scientific">Lampropedia aestuarii</name>
    <dbReference type="NCBI Taxonomy" id="2562762"/>
    <lineage>
        <taxon>Bacteria</taxon>
        <taxon>Pseudomonadati</taxon>
        <taxon>Pseudomonadota</taxon>
        <taxon>Betaproteobacteria</taxon>
        <taxon>Burkholderiales</taxon>
        <taxon>Comamonadaceae</taxon>
        <taxon>Lampropedia</taxon>
    </lineage>
</organism>
<dbReference type="InterPro" id="IPR036890">
    <property type="entry name" value="HATPase_C_sf"/>
</dbReference>
<dbReference type="InterPro" id="IPR003661">
    <property type="entry name" value="HisK_dim/P_dom"/>
</dbReference>
<dbReference type="PANTHER" id="PTHR45436">
    <property type="entry name" value="SENSOR HISTIDINE KINASE YKOH"/>
    <property type="match status" value="1"/>
</dbReference>
<evidence type="ECO:0000256" key="2">
    <source>
        <dbReference type="ARBA" id="ARBA00004429"/>
    </source>
</evidence>
<dbReference type="InterPro" id="IPR004358">
    <property type="entry name" value="Sig_transdc_His_kin-like_C"/>
</dbReference>
<feature type="transmembrane region" description="Helical" evidence="14">
    <location>
        <begin position="149"/>
        <end position="172"/>
    </location>
</feature>
<dbReference type="CDD" id="cd00082">
    <property type="entry name" value="HisKA"/>
    <property type="match status" value="1"/>
</dbReference>
<dbReference type="GO" id="GO:0000155">
    <property type="term" value="F:phosphorelay sensor kinase activity"/>
    <property type="evidence" value="ECO:0007669"/>
    <property type="project" value="InterPro"/>
</dbReference>
<dbReference type="SMART" id="SM00304">
    <property type="entry name" value="HAMP"/>
    <property type="match status" value="1"/>
</dbReference>